<dbReference type="InterPro" id="IPR005215">
    <property type="entry name" value="Trig_fac"/>
</dbReference>
<dbReference type="Gene3D" id="1.10.3120.10">
    <property type="entry name" value="Trigger factor, C-terminal domain"/>
    <property type="match status" value="1"/>
</dbReference>
<evidence type="ECO:0000256" key="12">
    <source>
        <dbReference type="PROSITE-ProRule" id="PRU00277"/>
    </source>
</evidence>
<keyword evidence="6 11" id="KW-0697">Rotamase</keyword>
<dbReference type="GO" id="GO:0043022">
    <property type="term" value="F:ribosome binding"/>
    <property type="evidence" value="ECO:0007669"/>
    <property type="project" value="TreeGrafter"/>
</dbReference>
<reference evidence="15 16" key="1">
    <citation type="submission" date="2014-04" db="EMBL/GenBank/DDBJ databases">
        <title>Draft genome sequence of Hydrogenovibrio marinus MH-110, a model organism for aerobic H2 metabolism.</title>
        <authorList>
            <person name="Cha H.J."/>
            <person name="Jo B.H."/>
            <person name="Hwang B.H."/>
        </authorList>
    </citation>
    <scope>NUCLEOTIDE SEQUENCE [LARGE SCALE GENOMIC DNA]</scope>
    <source>
        <strain evidence="15 16">MH-110</strain>
    </source>
</reference>
<evidence type="ECO:0000259" key="14">
    <source>
        <dbReference type="PROSITE" id="PS50059"/>
    </source>
</evidence>
<dbReference type="GO" id="GO:0003755">
    <property type="term" value="F:peptidyl-prolyl cis-trans isomerase activity"/>
    <property type="evidence" value="ECO:0007669"/>
    <property type="project" value="UniProtKB-UniRule"/>
</dbReference>
<evidence type="ECO:0000256" key="13">
    <source>
        <dbReference type="RuleBase" id="RU003914"/>
    </source>
</evidence>
<dbReference type="SUPFAM" id="SSF102735">
    <property type="entry name" value="Trigger factor ribosome-binding domain"/>
    <property type="match status" value="1"/>
</dbReference>
<dbReference type="EMBL" id="JMIU01000001">
    <property type="protein sequence ID" value="KDN95115.1"/>
    <property type="molecule type" value="Genomic_DNA"/>
</dbReference>
<evidence type="ECO:0000256" key="5">
    <source>
        <dbReference type="ARBA" id="ARBA00022618"/>
    </source>
</evidence>
<dbReference type="PIRSF" id="PIRSF003095">
    <property type="entry name" value="Trigger_factor"/>
    <property type="match status" value="1"/>
</dbReference>
<dbReference type="Gene3D" id="3.10.50.40">
    <property type="match status" value="1"/>
</dbReference>
<dbReference type="SUPFAM" id="SSF109998">
    <property type="entry name" value="Triger factor/SurA peptide-binding domain-like"/>
    <property type="match status" value="1"/>
</dbReference>
<proteinExistence type="inferred from homology"/>
<accession>A0A066ZYD6</accession>
<evidence type="ECO:0000256" key="1">
    <source>
        <dbReference type="ARBA" id="ARBA00000971"/>
    </source>
</evidence>
<dbReference type="PROSITE" id="PS50059">
    <property type="entry name" value="FKBP_PPIASE"/>
    <property type="match status" value="1"/>
</dbReference>
<evidence type="ECO:0000256" key="3">
    <source>
        <dbReference type="ARBA" id="ARBA00013194"/>
    </source>
</evidence>
<sequence>MQVTVEKPKSGLEHKITVVMPSGDLDSKVEKRLAEMRRNVKMDGFRPGKVPMSVVKKRYGGQVRQELMGDAVQQSFYEAVTKEELNVAGYPMFDSLDEKDGSIEFTARFEIFPEVKLPDLAKLKVDSIQAEVADKDVDNMLNKLLEQKMVWQPSKSAAKKAKKGEQVIIDFVGKKDGVAFDRGSAENVPLVLGGGQMIPGFEDGIIGMKKGEEKVIEVTFPEDYHSEELKGQTVTFDITVHSIQTKVVPEMDEEFVKSFGIEEGTEEALRTEIRSNMEKELSRAVDSKNRTAVFDALSDAVKIELPKSAVEQEASDLMQRQAQNFQQQGIKPEDVGLTIEAFMSDAETRVKLGLVLGDIIKENKIEATEADRKAYIEEQASSYEDPQQVIEWYAKNPQAQREIDSLLVEKQVASLILGKAKVKEVKKSFDDVVNQAG</sequence>
<dbReference type="GO" id="GO:0005737">
    <property type="term" value="C:cytoplasm"/>
    <property type="evidence" value="ECO:0007669"/>
    <property type="project" value="UniProtKB-SubCell"/>
</dbReference>
<dbReference type="InterPro" id="IPR046357">
    <property type="entry name" value="PPIase_dom_sf"/>
</dbReference>
<dbReference type="FunFam" id="3.10.50.40:FF:000001">
    <property type="entry name" value="Trigger factor"/>
    <property type="match status" value="1"/>
</dbReference>
<keyword evidence="5 11" id="KW-0132">Cell division</keyword>
<dbReference type="STRING" id="28885.EI16_02045"/>
<dbReference type="InterPro" id="IPR008881">
    <property type="entry name" value="Trigger_fac_ribosome-bd_bac"/>
</dbReference>
<dbReference type="Gene3D" id="3.30.70.1050">
    <property type="entry name" value="Trigger factor ribosome-binding domain"/>
    <property type="match status" value="1"/>
</dbReference>
<dbReference type="HAMAP" id="MF_00303">
    <property type="entry name" value="Trigger_factor_Tig"/>
    <property type="match status" value="1"/>
</dbReference>
<comment type="catalytic activity">
    <reaction evidence="1 11 12">
        <text>[protein]-peptidylproline (omega=180) = [protein]-peptidylproline (omega=0)</text>
        <dbReference type="Rhea" id="RHEA:16237"/>
        <dbReference type="Rhea" id="RHEA-COMP:10747"/>
        <dbReference type="Rhea" id="RHEA-COMP:10748"/>
        <dbReference type="ChEBI" id="CHEBI:83833"/>
        <dbReference type="ChEBI" id="CHEBI:83834"/>
        <dbReference type="EC" id="5.2.1.8"/>
    </reaction>
</comment>
<dbReference type="PANTHER" id="PTHR30560">
    <property type="entry name" value="TRIGGER FACTOR CHAPERONE AND PEPTIDYL-PROLYL CIS/TRANS ISOMERASE"/>
    <property type="match status" value="1"/>
</dbReference>
<evidence type="ECO:0000256" key="2">
    <source>
        <dbReference type="ARBA" id="ARBA00005464"/>
    </source>
</evidence>
<dbReference type="Proteomes" id="UP000027341">
    <property type="component" value="Unassembled WGS sequence"/>
</dbReference>
<evidence type="ECO:0000256" key="10">
    <source>
        <dbReference type="ARBA" id="ARBA00029986"/>
    </source>
</evidence>
<evidence type="ECO:0000256" key="9">
    <source>
        <dbReference type="ARBA" id="ARBA00023306"/>
    </source>
</evidence>
<dbReference type="InterPro" id="IPR001179">
    <property type="entry name" value="PPIase_FKBP_dom"/>
</dbReference>
<dbReference type="GO" id="GO:0051301">
    <property type="term" value="P:cell division"/>
    <property type="evidence" value="ECO:0007669"/>
    <property type="project" value="UniProtKB-KW"/>
</dbReference>
<keyword evidence="16" id="KW-1185">Reference proteome</keyword>
<evidence type="ECO:0000256" key="7">
    <source>
        <dbReference type="ARBA" id="ARBA00023186"/>
    </source>
</evidence>
<dbReference type="InterPro" id="IPR027304">
    <property type="entry name" value="Trigger_fact/SurA_dom_sf"/>
</dbReference>
<dbReference type="InterPro" id="IPR036611">
    <property type="entry name" value="Trigger_fac_ribosome-bd_sf"/>
</dbReference>
<dbReference type="EC" id="5.2.1.8" evidence="3 11"/>
<dbReference type="GO" id="GO:0015031">
    <property type="term" value="P:protein transport"/>
    <property type="evidence" value="ECO:0007669"/>
    <property type="project" value="UniProtKB-UniRule"/>
</dbReference>
<keyword evidence="8 11" id="KW-0413">Isomerase</keyword>
<dbReference type="InterPro" id="IPR037041">
    <property type="entry name" value="Trigger_fac_C_sf"/>
</dbReference>
<evidence type="ECO:0000256" key="6">
    <source>
        <dbReference type="ARBA" id="ARBA00023110"/>
    </source>
</evidence>
<dbReference type="GO" id="GO:0043335">
    <property type="term" value="P:protein unfolding"/>
    <property type="evidence" value="ECO:0007669"/>
    <property type="project" value="TreeGrafter"/>
</dbReference>
<keyword evidence="11" id="KW-0963">Cytoplasm</keyword>
<keyword evidence="9 11" id="KW-0131">Cell cycle</keyword>
<evidence type="ECO:0000256" key="11">
    <source>
        <dbReference type="HAMAP-Rule" id="MF_00303"/>
    </source>
</evidence>
<comment type="function">
    <text evidence="11">Involved in protein export. Acts as a chaperone by maintaining the newly synthesized protein in an open conformation. Functions as a peptidyl-prolyl cis-trans isomerase.</text>
</comment>
<evidence type="ECO:0000313" key="15">
    <source>
        <dbReference type="EMBL" id="KDN95115.1"/>
    </source>
</evidence>
<feature type="domain" description="PPIase FKBP-type" evidence="14">
    <location>
        <begin position="164"/>
        <end position="244"/>
    </location>
</feature>
<protein>
    <recommendedName>
        <fullName evidence="4 11">Trigger factor</fullName>
        <shortName evidence="11">TF</shortName>
        <ecNumber evidence="3 11">5.2.1.8</ecNumber>
    </recommendedName>
    <alternativeName>
        <fullName evidence="10 11">PPIase</fullName>
    </alternativeName>
</protein>
<organism evidence="15 16">
    <name type="scientific">Hydrogenovibrio marinus</name>
    <dbReference type="NCBI Taxonomy" id="28885"/>
    <lineage>
        <taxon>Bacteria</taxon>
        <taxon>Pseudomonadati</taxon>
        <taxon>Pseudomonadota</taxon>
        <taxon>Gammaproteobacteria</taxon>
        <taxon>Thiotrichales</taxon>
        <taxon>Piscirickettsiaceae</taxon>
        <taxon>Hydrogenovibrio</taxon>
    </lineage>
</organism>
<gene>
    <name evidence="11" type="primary">tig</name>
    <name evidence="15" type="ORF">EI16_02045</name>
</gene>
<dbReference type="NCBIfam" id="TIGR00115">
    <property type="entry name" value="tig"/>
    <property type="match status" value="1"/>
</dbReference>
<dbReference type="RefSeq" id="WP_029908901.1">
    <property type="nucleotide sequence ID" value="NZ_AP020335.1"/>
</dbReference>
<dbReference type="GO" id="GO:0051083">
    <property type="term" value="P:'de novo' cotranslational protein folding"/>
    <property type="evidence" value="ECO:0007669"/>
    <property type="project" value="TreeGrafter"/>
</dbReference>
<dbReference type="GO" id="GO:0044183">
    <property type="term" value="F:protein folding chaperone"/>
    <property type="evidence" value="ECO:0007669"/>
    <property type="project" value="TreeGrafter"/>
</dbReference>
<name>A0A066ZYD6_HYDMR</name>
<dbReference type="Pfam" id="PF05697">
    <property type="entry name" value="Trigger_N"/>
    <property type="match status" value="1"/>
</dbReference>
<evidence type="ECO:0000256" key="4">
    <source>
        <dbReference type="ARBA" id="ARBA00016902"/>
    </source>
</evidence>
<dbReference type="PANTHER" id="PTHR30560:SF3">
    <property type="entry name" value="TRIGGER FACTOR-LIKE PROTEIN TIG, CHLOROPLASTIC"/>
    <property type="match status" value="1"/>
</dbReference>
<evidence type="ECO:0000256" key="8">
    <source>
        <dbReference type="ARBA" id="ARBA00023235"/>
    </source>
</evidence>
<dbReference type="Pfam" id="PF00254">
    <property type="entry name" value="FKBP_C"/>
    <property type="match status" value="1"/>
</dbReference>
<keyword evidence="7 11" id="KW-0143">Chaperone</keyword>
<evidence type="ECO:0000313" key="16">
    <source>
        <dbReference type="Proteomes" id="UP000027341"/>
    </source>
</evidence>
<dbReference type="InterPro" id="IPR008880">
    <property type="entry name" value="Trigger_fac_C"/>
</dbReference>
<comment type="similarity">
    <text evidence="2 11 13">Belongs to the FKBP-type PPIase family. Tig subfamily.</text>
</comment>
<comment type="caution">
    <text evidence="15">The sequence shown here is derived from an EMBL/GenBank/DDBJ whole genome shotgun (WGS) entry which is preliminary data.</text>
</comment>
<comment type="subcellular location">
    <subcellularLocation>
        <location evidence="11">Cytoplasm</location>
    </subcellularLocation>
    <text evidence="11">About half TF is bound to the ribosome near the polypeptide exit tunnel while the other half is free in the cytoplasm.</text>
</comment>
<dbReference type="SUPFAM" id="SSF54534">
    <property type="entry name" value="FKBP-like"/>
    <property type="match status" value="1"/>
</dbReference>
<comment type="domain">
    <text evidence="11">Consists of 3 domains; the N-terminus binds the ribosome, the middle domain has PPIase activity, while the C-terminus has intrinsic chaperone activity on its own.</text>
</comment>
<dbReference type="Pfam" id="PF05698">
    <property type="entry name" value="Trigger_C"/>
    <property type="match status" value="1"/>
</dbReference>
<dbReference type="AlphaFoldDB" id="A0A066ZYD6"/>